<dbReference type="PANTHER" id="PTHR43013">
    <property type="entry name" value="GLUTAMYL-TRNA REDUCTASE"/>
    <property type="match status" value="1"/>
</dbReference>
<feature type="domain" description="Tetrapyrrole biosynthesis glutamyl-tRNA reductase dimerisation" evidence="10">
    <location>
        <begin position="315"/>
        <end position="411"/>
    </location>
</feature>
<dbReference type="Gene3D" id="3.40.50.720">
    <property type="entry name" value="NAD(P)-binding Rossmann-like Domain"/>
    <property type="match status" value="1"/>
</dbReference>
<evidence type="ECO:0000256" key="8">
    <source>
        <dbReference type="HAMAP-Rule" id="MF_00087"/>
    </source>
</evidence>
<dbReference type="InterPro" id="IPR036453">
    <property type="entry name" value="GluRdtase_dimer_dom_sf"/>
</dbReference>
<sequence>MPIVTLGINHDSAPIEVRERVAFAPEVMPGALGDARKALECRELAILSTCNRTEIYANAEAEPLLQWLAHYHQVPLDQLRGCSYILSEEEAVRHMMHVACGLDSLVLGEPQILGQIKSAYAVARECGSVGSELHRVFQRVFTVAKKVRTETAIGENPVSVAYAAVSLASRIFTDLKQQTALLIGAGETVELVARHLLDQGIKQLIVANRTLSRAQLLAQNFGAEAILLADIPEHLARADIVISSTASQLPILGKGAVESALRKRRHSPMFMVDIAVPRDIETEVGELDDVYLYSVDDLRGVIDEGMRSRERAAEAAREIVDSAAAEFTKESRALGAVDTIRSYRQRAQQISGAELERVLLQLDKGEDPRRLMEQLTRALTNKLIHAPTISLKKATAEGDLERLRIAREVVGLDDPADTELEKKHK</sequence>
<evidence type="ECO:0000256" key="3">
    <source>
        <dbReference type="ARBA" id="ARBA00012970"/>
    </source>
</evidence>
<dbReference type="InterPro" id="IPR036343">
    <property type="entry name" value="GluRdtase_N_sf"/>
</dbReference>
<evidence type="ECO:0000259" key="10">
    <source>
        <dbReference type="Pfam" id="PF00745"/>
    </source>
</evidence>
<dbReference type="InterPro" id="IPR000343">
    <property type="entry name" value="4pyrrol_synth_GluRdtase"/>
</dbReference>
<dbReference type="NCBIfam" id="TIGR01035">
    <property type="entry name" value="hemA"/>
    <property type="match status" value="1"/>
</dbReference>
<keyword evidence="6 8" id="KW-0627">Porphyrin biosynthesis</keyword>
<name>A0ABV4NNT6_9GAMM</name>
<dbReference type="PROSITE" id="PS00747">
    <property type="entry name" value="GLUTR"/>
    <property type="match status" value="1"/>
</dbReference>
<dbReference type="EMBL" id="JBGMEL010000007">
    <property type="protein sequence ID" value="MFA0790728.1"/>
    <property type="molecule type" value="Genomic_DNA"/>
</dbReference>
<dbReference type="GO" id="GO:0008883">
    <property type="term" value="F:glutamyl-tRNA reductase activity"/>
    <property type="evidence" value="ECO:0007669"/>
    <property type="project" value="UniProtKB-EC"/>
</dbReference>
<dbReference type="PIRSF" id="PIRSF000445">
    <property type="entry name" value="4pyrrol_synth_GluRdtase"/>
    <property type="match status" value="1"/>
</dbReference>
<dbReference type="SUPFAM" id="SSF69742">
    <property type="entry name" value="Glutamyl tRNA-reductase catalytic, N-terminal domain"/>
    <property type="match status" value="1"/>
</dbReference>
<dbReference type="RefSeq" id="WP_299582453.1">
    <property type="nucleotide sequence ID" value="NZ_JBGMEL010000007.1"/>
</dbReference>
<accession>A0ABV4NNT6</accession>
<dbReference type="Proteomes" id="UP001569414">
    <property type="component" value="Unassembled WGS sequence"/>
</dbReference>
<feature type="binding site" evidence="8">
    <location>
        <begin position="49"/>
        <end position="52"/>
    </location>
    <ligand>
        <name>substrate</name>
    </ligand>
</feature>
<evidence type="ECO:0000256" key="9">
    <source>
        <dbReference type="RuleBase" id="RU000584"/>
    </source>
</evidence>
<evidence type="ECO:0000259" key="11">
    <source>
        <dbReference type="Pfam" id="PF01488"/>
    </source>
</evidence>
<feature type="site" description="Important for activity" evidence="8">
    <location>
        <position position="94"/>
    </location>
</feature>
<comment type="function">
    <text evidence="8">Catalyzes the NADPH-dependent reduction of glutamyl-tRNA(Glu) to glutamate 1-semialdehyde (GSA).</text>
</comment>
<keyword evidence="5 8" id="KW-0560">Oxidoreductase</keyword>
<reference evidence="13 14" key="1">
    <citation type="submission" date="2024-08" db="EMBL/GenBank/DDBJ databases">
        <authorList>
            <person name="Ishaq N."/>
        </authorList>
    </citation>
    <scope>NUCLEOTIDE SEQUENCE [LARGE SCALE GENOMIC DNA]</scope>
    <source>
        <strain evidence="13 14">JCM 30400</strain>
    </source>
</reference>
<dbReference type="EC" id="1.2.1.70" evidence="3 8"/>
<evidence type="ECO:0000259" key="12">
    <source>
        <dbReference type="Pfam" id="PF05201"/>
    </source>
</evidence>
<dbReference type="CDD" id="cd05213">
    <property type="entry name" value="NAD_bind_Glutamyl_tRNA_reduct"/>
    <property type="match status" value="1"/>
</dbReference>
<comment type="similarity">
    <text evidence="2 8 9">Belongs to the glutamyl-tRNA reductase family.</text>
</comment>
<keyword evidence="14" id="KW-1185">Reference proteome</keyword>
<dbReference type="InterPro" id="IPR015896">
    <property type="entry name" value="4pyrrol_synth_GluRdtase_dimer"/>
</dbReference>
<feature type="domain" description="Quinate/shikimate 5-dehydrogenase/glutamyl-tRNA reductase" evidence="11">
    <location>
        <begin position="167"/>
        <end position="301"/>
    </location>
</feature>
<comment type="subunit">
    <text evidence="8">Homodimer.</text>
</comment>
<dbReference type="Gene3D" id="3.30.460.30">
    <property type="entry name" value="Glutamyl-tRNA reductase, N-terminal domain"/>
    <property type="match status" value="1"/>
</dbReference>
<dbReference type="InterPro" id="IPR036291">
    <property type="entry name" value="NAD(P)-bd_dom_sf"/>
</dbReference>
<comment type="miscellaneous">
    <text evidence="8">During catalysis, the active site Cys acts as a nucleophile attacking the alpha-carbonyl group of tRNA-bound glutamate with the formation of a thioester intermediate between enzyme and glutamate, and the concomitant release of tRNA(Glu). The thioester intermediate is finally reduced by direct hydride transfer from NADPH, to form the product GSA.</text>
</comment>
<organism evidence="13 14">
    <name type="scientific">Microbulbifer echini</name>
    <dbReference type="NCBI Taxonomy" id="1529067"/>
    <lineage>
        <taxon>Bacteria</taxon>
        <taxon>Pseudomonadati</taxon>
        <taxon>Pseudomonadota</taxon>
        <taxon>Gammaproteobacteria</taxon>
        <taxon>Cellvibrionales</taxon>
        <taxon>Microbulbiferaceae</taxon>
        <taxon>Microbulbifer</taxon>
    </lineage>
</organism>
<gene>
    <name evidence="8 13" type="primary">hemA</name>
    <name evidence="13" type="ORF">ACCI51_09215</name>
</gene>
<comment type="pathway">
    <text evidence="1 8 9">Porphyrin-containing compound metabolism; protoporphyrin-IX biosynthesis; 5-aminolevulinate from L-glutamyl-tRNA(Glu): step 1/2.</text>
</comment>
<feature type="active site" description="Nucleophile" evidence="8">
    <location>
        <position position="50"/>
    </location>
</feature>
<dbReference type="PANTHER" id="PTHR43013:SF1">
    <property type="entry name" value="GLUTAMYL-TRNA REDUCTASE"/>
    <property type="match status" value="1"/>
</dbReference>
<dbReference type="InterPro" id="IPR015895">
    <property type="entry name" value="4pyrrol_synth_GluRdtase_N"/>
</dbReference>
<dbReference type="Pfam" id="PF05201">
    <property type="entry name" value="GlutR_N"/>
    <property type="match status" value="1"/>
</dbReference>
<proteinExistence type="inferred from homology"/>
<evidence type="ECO:0000256" key="2">
    <source>
        <dbReference type="ARBA" id="ARBA00005916"/>
    </source>
</evidence>
<evidence type="ECO:0000256" key="5">
    <source>
        <dbReference type="ARBA" id="ARBA00023002"/>
    </source>
</evidence>
<comment type="caution">
    <text evidence="13">The sequence shown here is derived from an EMBL/GenBank/DDBJ whole genome shotgun (WGS) entry which is preliminary data.</text>
</comment>
<evidence type="ECO:0000313" key="13">
    <source>
        <dbReference type="EMBL" id="MFA0790728.1"/>
    </source>
</evidence>
<feature type="binding site" evidence="8">
    <location>
        <position position="104"/>
    </location>
    <ligand>
        <name>substrate</name>
    </ligand>
</feature>
<evidence type="ECO:0000256" key="4">
    <source>
        <dbReference type="ARBA" id="ARBA00022857"/>
    </source>
</evidence>
<feature type="binding site" evidence="8">
    <location>
        <position position="115"/>
    </location>
    <ligand>
        <name>substrate</name>
    </ligand>
</feature>
<feature type="domain" description="Glutamyl-tRNA reductase N-terminal" evidence="12">
    <location>
        <begin position="6"/>
        <end position="151"/>
    </location>
</feature>
<dbReference type="SUPFAM" id="SSF69075">
    <property type="entry name" value="Glutamyl tRNA-reductase dimerization domain"/>
    <property type="match status" value="1"/>
</dbReference>
<comment type="domain">
    <text evidence="8">Possesses an unusual extended V-shaped dimeric structure with each monomer consisting of three distinct domains arranged along a curved 'spinal' alpha-helix. The N-terminal catalytic domain specifically recognizes the glutamate moiety of the substrate. The second domain is the NADPH-binding domain, and the third C-terminal domain is responsible for dimerization.</text>
</comment>
<feature type="binding site" evidence="8">
    <location>
        <begin position="109"/>
        <end position="111"/>
    </location>
    <ligand>
        <name>substrate</name>
    </ligand>
</feature>
<keyword evidence="4 8" id="KW-0521">NADP</keyword>
<evidence type="ECO:0000313" key="14">
    <source>
        <dbReference type="Proteomes" id="UP001569414"/>
    </source>
</evidence>
<dbReference type="Pfam" id="PF00745">
    <property type="entry name" value="GlutR_dimer"/>
    <property type="match status" value="1"/>
</dbReference>
<dbReference type="HAMAP" id="MF_00087">
    <property type="entry name" value="Glu_tRNA_reductase"/>
    <property type="match status" value="1"/>
</dbReference>
<evidence type="ECO:0000256" key="1">
    <source>
        <dbReference type="ARBA" id="ARBA00005059"/>
    </source>
</evidence>
<evidence type="ECO:0000256" key="6">
    <source>
        <dbReference type="ARBA" id="ARBA00023244"/>
    </source>
</evidence>
<comment type="catalytic activity">
    <reaction evidence="7 8 9">
        <text>(S)-4-amino-5-oxopentanoate + tRNA(Glu) + NADP(+) = L-glutamyl-tRNA(Glu) + NADPH + H(+)</text>
        <dbReference type="Rhea" id="RHEA:12344"/>
        <dbReference type="Rhea" id="RHEA-COMP:9663"/>
        <dbReference type="Rhea" id="RHEA-COMP:9680"/>
        <dbReference type="ChEBI" id="CHEBI:15378"/>
        <dbReference type="ChEBI" id="CHEBI:57501"/>
        <dbReference type="ChEBI" id="CHEBI:57783"/>
        <dbReference type="ChEBI" id="CHEBI:58349"/>
        <dbReference type="ChEBI" id="CHEBI:78442"/>
        <dbReference type="ChEBI" id="CHEBI:78520"/>
        <dbReference type="EC" id="1.2.1.70"/>
    </reaction>
</comment>
<dbReference type="SUPFAM" id="SSF51735">
    <property type="entry name" value="NAD(P)-binding Rossmann-fold domains"/>
    <property type="match status" value="1"/>
</dbReference>
<dbReference type="Pfam" id="PF01488">
    <property type="entry name" value="Shikimate_DH"/>
    <property type="match status" value="1"/>
</dbReference>
<dbReference type="InterPro" id="IPR006151">
    <property type="entry name" value="Shikm_DH/Glu-tRNA_Rdtase"/>
</dbReference>
<evidence type="ECO:0000256" key="7">
    <source>
        <dbReference type="ARBA" id="ARBA00047464"/>
    </source>
</evidence>
<dbReference type="InterPro" id="IPR018214">
    <property type="entry name" value="GluRdtase_CS"/>
</dbReference>
<feature type="binding site" evidence="8">
    <location>
        <begin position="184"/>
        <end position="189"/>
    </location>
    <ligand>
        <name>NADP(+)</name>
        <dbReference type="ChEBI" id="CHEBI:58349"/>
    </ligand>
</feature>
<protein>
    <recommendedName>
        <fullName evidence="3 8">Glutamyl-tRNA reductase</fullName>
        <shortName evidence="8">GluTR</shortName>
        <ecNumber evidence="3 8">1.2.1.70</ecNumber>
    </recommendedName>
</protein>